<sequence length="1030" mass="110645">MILPVAPAWEAPRRGACRLLDGGTGRPGPRPVTASTPGACLVAADWLAACLLPVRCPHPCLGWRPARLPCPRACPQDSRTPDGPVPAPSRPLSGQTPARYGKFAQKRMNRPGARVTMPHAAIRPRFARARHDEPGTRGHSADMVDAPASRTDDAATLLDLLGDLAQGGDRPAVRAFTADGEDRLSYRELDDSARRLAGGLKARGLVPGDFVALFAPNSARWVQTRLGVLLAGGVAVSLDSDLGREPLKLQLADSDPKAIVTVRAHLDDLDAAGVLDGRDVWLLDAGPDDDARSWRNLAAAPIDALPRVAPDQTASLFYTSGTTGPPKGVPLTHRNIVGNLNAILALDLVGPGDRVLLPLPLHHSYPFIVGLLMPLITGATQVQPSGVSGPEIRHALSAGAVDIVVGVPRLYDTLAQGLTDRLRMGGAVERAMYRLLRLSGWLRRRFGVLWGRTLLRPLHKRLAPNLRLMASGGAKLEAETAQTLEAFGWMVLSGYGLVETASITTFNPPGAAKLGTAGKPAPGVQLRIDHDSAPDAPEGQGEIQISGPNVFPGYRNNADANAKAFASDGWFKSGDLGYLDADGYLVIVGRVKDMIVLPDGKNVAPDEVEAVYGESPYIRQIAVLERHGRLVGLVVPDMDALRGAGHGVSDVIRVSLGELGPRLPAYKRLSDWALVREPLPRTQLGKYQRHKLPALLDRAERGQGPADAPWSDDDRALLETGRGRQVWDWLQGKFPDHTLHPDTSPQLDLGIDSLAWVTLGLEIQERFAIALSEEQIARTLTLRDLLHEVNQAPAADAAGSQDAHTHRLVAEARHWLRPRGPVAMTTGRALHQVARGLTRLILGLKVEGLEHLPANGPLVITPNHVSDLDPVVLGGALDGRRAREVVWGAIRERLFTNLPGRVLARVAHMVPVDDRAPGASLAVGAEVLRQGHILVWFPEEWRAPDGRLQRFLPGIGRLLLDTDARALPCYIDGTYEAMPRGARWPKARTVTVRFGPPVSAGDLAGPDATPEAVAEALRARVAALSQRAQP</sequence>
<dbReference type="InterPro" id="IPR020845">
    <property type="entry name" value="AMP-binding_CS"/>
</dbReference>
<dbReference type="InterPro" id="IPR045851">
    <property type="entry name" value="AMP-bd_C_sf"/>
</dbReference>
<evidence type="ECO:0000256" key="1">
    <source>
        <dbReference type="SAM" id="MobiDB-lite"/>
    </source>
</evidence>
<feature type="domain" description="Carrier" evidence="2">
    <location>
        <begin position="717"/>
        <end position="793"/>
    </location>
</feature>
<dbReference type="InterPro" id="IPR000873">
    <property type="entry name" value="AMP-dep_synth/lig_dom"/>
</dbReference>
<feature type="region of interest" description="Disordered" evidence="1">
    <location>
        <begin position="74"/>
        <end position="97"/>
    </location>
</feature>
<keyword evidence="4" id="KW-1185">Reference proteome</keyword>
<dbReference type="InterPro" id="IPR036736">
    <property type="entry name" value="ACP-like_sf"/>
</dbReference>
<dbReference type="Proteomes" id="UP001296873">
    <property type="component" value="Unassembled WGS sequence"/>
</dbReference>
<dbReference type="EMBL" id="NRRL01000026">
    <property type="protein sequence ID" value="MBK1668578.1"/>
    <property type="molecule type" value="Genomic_DNA"/>
</dbReference>
<dbReference type="PANTHER" id="PTHR43767:SF1">
    <property type="entry name" value="NONRIBOSOMAL PEPTIDE SYNTHASE PES1 (EUROFUNG)-RELATED"/>
    <property type="match status" value="1"/>
</dbReference>
<dbReference type="SMART" id="SM00563">
    <property type="entry name" value="PlsC"/>
    <property type="match status" value="1"/>
</dbReference>
<proteinExistence type="predicted"/>
<dbReference type="PANTHER" id="PTHR43767">
    <property type="entry name" value="LONG-CHAIN-FATTY-ACID--COA LIGASE"/>
    <property type="match status" value="1"/>
</dbReference>
<evidence type="ECO:0000313" key="3">
    <source>
        <dbReference type="EMBL" id="MBK1668578.1"/>
    </source>
</evidence>
<dbReference type="InterPro" id="IPR042099">
    <property type="entry name" value="ANL_N_sf"/>
</dbReference>
<dbReference type="Pfam" id="PF00501">
    <property type="entry name" value="AMP-binding"/>
    <property type="match status" value="1"/>
</dbReference>
<dbReference type="Pfam" id="PF01553">
    <property type="entry name" value="Acyltransferase"/>
    <property type="match status" value="1"/>
</dbReference>
<dbReference type="PROSITE" id="PS00455">
    <property type="entry name" value="AMP_BINDING"/>
    <property type="match status" value="1"/>
</dbReference>
<evidence type="ECO:0000313" key="4">
    <source>
        <dbReference type="Proteomes" id="UP001296873"/>
    </source>
</evidence>
<comment type="caution">
    <text evidence="3">The sequence shown here is derived from an EMBL/GenBank/DDBJ whole genome shotgun (WGS) entry which is preliminary data.</text>
</comment>
<evidence type="ECO:0000259" key="2">
    <source>
        <dbReference type="PROSITE" id="PS50075"/>
    </source>
</evidence>
<dbReference type="Gene3D" id="3.30.300.30">
    <property type="match status" value="1"/>
</dbReference>
<dbReference type="Gene3D" id="1.10.1200.10">
    <property type="entry name" value="ACP-like"/>
    <property type="match status" value="1"/>
</dbReference>
<reference evidence="3 4" key="1">
    <citation type="journal article" date="2020" name="Microorganisms">
        <title>Osmotic Adaptation and Compatible Solute Biosynthesis of Phototrophic Bacteria as Revealed from Genome Analyses.</title>
        <authorList>
            <person name="Imhoff J.F."/>
            <person name="Rahn T."/>
            <person name="Kunzel S."/>
            <person name="Keller A."/>
            <person name="Neulinger S.C."/>
        </authorList>
    </citation>
    <scope>NUCLEOTIDE SEQUENCE [LARGE SCALE GENOMIC DNA]</scope>
    <source>
        <strain evidence="3 4">DSM 9895</strain>
    </source>
</reference>
<dbReference type="SUPFAM" id="SSF47336">
    <property type="entry name" value="ACP-like"/>
    <property type="match status" value="1"/>
</dbReference>
<dbReference type="Gene3D" id="3.40.50.12780">
    <property type="entry name" value="N-terminal domain of ligase-like"/>
    <property type="match status" value="1"/>
</dbReference>
<dbReference type="Pfam" id="PF00550">
    <property type="entry name" value="PP-binding"/>
    <property type="match status" value="1"/>
</dbReference>
<protein>
    <recommendedName>
        <fullName evidence="2">Carrier domain-containing protein</fullName>
    </recommendedName>
</protein>
<dbReference type="SUPFAM" id="SSF69593">
    <property type="entry name" value="Glycerol-3-phosphate (1)-acyltransferase"/>
    <property type="match status" value="1"/>
</dbReference>
<name>A0ABS1DDP4_9PROT</name>
<organism evidence="3 4">
    <name type="scientific">Rhodovibrio sodomensis</name>
    <dbReference type="NCBI Taxonomy" id="1088"/>
    <lineage>
        <taxon>Bacteria</taxon>
        <taxon>Pseudomonadati</taxon>
        <taxon>Pseudomonadota</taxon>
        <taxon>Alphaproteobacteria</taxon>
        <taxon>Rhodospirillales</taxon>
        <taxon>Rhodovibrionaceae</taxon>
        <taxon>Rhodovibrio</taxon>
    </lineage>
</organism>
<dbReference type="InterPro" id="IPR009081">
    <property type="entry name" value="PP-bd_ACP"/>
</dbReference>
<accession>A0ABS1DDP4</accession>
<dbReference type="InterPro" id="IPR050237">
    <property type="entry name" value="ATP-dep_AMP-bd_enzyme"/>
</dbReference>
<dbReference type="SUPFAM" id="SSF56801">
    <property type="entry name" value="Acetyl-CoA synthetase-like"/>
    <property type="match status" value="1"/>
</dbReference>
<gene>
    <name evidence="3" type="ORF">CKO28_11090</name>
</gene>
<dbReference type="CDD" id="cd07989">
    <property type="entry name" value="LPLAT_AGPAT-like"/>
    <property type="match status" value="1"/>
</dbReference>
<dbReference type="InterPro" id="IPR002123">
    <property type="entry name" value="Plipid/glycerol_acylTrfase"/>
</dbReference>
<dbReference type="PROSITE" id="PS50075">
    <property type="entry name" value="CARRIER"/>
    <property type="match status" value="1"/>
</dbReference>